<evidence type="ECO:0000313" key="2">
    <source>
        <dbReference type="Proteomes" id="UP001140091"/>
    </source>
</evidence>
<comment type="caution">
    <text evidence="1">The sequence shown here is derived from an EMBL/GenBank/DDBJ whole genome shotgun (WGS) entry which is preliminary data.</text>
</comment>
<evidence type="ECO:0000313" key="1">
    <source>
        <dbReference type="EMBL" id="KAJ2926234.1"/>
    </source>
</evidence>
<accession>A0A9W8J4M2</accession>
<feature type="non-terminal residue" evidence="1">
    <location>
        <position position="1"/>
    </location>
</feature>
<reference evidence="1" key="1">
    <citation type="submission" date="2022-06" db="EMBL/GenBank/DDBJ databases">
        <title>Genome Sequence of Candolleomyces eurysporus.</title>
        <authorList>
            <person name="Buettner E."/>
        </authorList>
    </citation>
    <scope>NUCLEOTIDE SEQUENCE</scope>
    <source>
        <strain evidence="1">VTCC 930004</strain>
    </source>
</reference>
<gene>
    <name evidence="1" type="ORF">H1R20_g10859</name>
</gene>
<dbReference type="EMBL" id="JANBPK010001073">
    <property type="protein sequence ID" value="KAJ2926234.1"/>
    <property type="molecule type" value="Genomic_DNA"/>
</dbReference>
<protein>
    <submittedName>
        <fullName evidence="1">Uncharacterized protein</fullName>
    </submittedName>
</protein>
<sequence>MAGSMEKQADELLRSNHFLEEKIAQVIGQADRVERLAASLIATPTSD</sequence>
<dbReference type="Proteomes" id="UP001140091">
    <property type="component" value="Unassembled WGS sequence"/>
</dbReference>
<dbReference type="AlphaFoldDB" id="A0A9W8J4M2"/>
<organism evidence="1 2">
    <name type="scientific">Candolleomyces eurysporus</name>
    <dbReference type="NCBI Taxonomy" id="2828524"/>
    <lineage>
        <taxon>Eukaryota</taxon>
        <taxon>Fungi</taxon>
        <taxon>Dikarya</taxon>
        <taxon>Basidiomycota</taxon>
        <taxon>Agaricomycotina</taxon>
        <taxon>Agaricomycetes</taxon>
        <taxon>Agaricomycetidae</taxon>
        <taxon>Agaricales</taxon>
        <taxon>Agaricineae</taxon>
        <taxon>Psathyrellaceae</taxon>
        <taxon>Candolleomyces</taxon>
    </lineage>
</organism>
<keyword evidence="2" id="KW-1185">Reference proteome</keyword>
<name>A0A9W8J4M2_9AGAR</name>
<proteinExistence type="predicted"/>